<reference evidence="2" key="1">
    <citation type="journal article" date="2023" name="G3 (Bethesda)">
        <title>Genome assembly and association tests identify interacting loci associated with vigor, precocity, and sex in interspecific pistachio rootstocks.</title>
        <authorList>
            <person name="Palmer W."/>
            <person name="Jacygrad E."/>
            <person name="Sagayaradj S."/>
            <person name="Cavanaugh K."/>
            <person name="Han R."/>
            <person name="Bertier L."/>
            <person name="Beede B."/>
            <person name="Kafkas S."/>
            <person name="Golino D."/>
            <person name="Preece J."/>
            <person name="Michelmore R."/>
        </authorList>
    </citation>
    <scope>NUCLEOTIDE SEQUENCE [LARGE SCALE GENOMIC DNA]</scope>
</reference>
<dbReference type="Proteomes" id="UP001163603">
    <property type="component" value="Chromosome 4"/>
</dbReference>
<evidence type="ECO:0000313" key="2">
    <source>
        <dbReference type="Proteomes" id="UP001163603"/>
    </source>
</evidence>
<protein>
    <submittedName>
        <fullName evidence="1">Uncharacterized protein</fullName>
    </submittedName>
</protein>
<gene>
    <name evidence="1" type="ORF">Pint_18622</name>
</gene>
<keyword evidence="2" id="KW-1185">Reference proteome</keyword>
<proteinExistence type="predicted"/>
<accession>A0ACC0Z245</accession>
<evidence type="ECO:0000313" key="1">
    <source>
        <dbReference type="EMBL" id="KAJ0043730.1"/>
    </source>
</evidence>
<name>A0ACC0Z245_9ROSI</name>
<dbReference type="EMBL" id="CM047739">
    <property type="protein sequence ID" value="KAJ0043730.1"/>
    <property type="molecule type" value="Genomic_DNA"/>
</dbReference>
<sequence length="55" mass="6325">MIAQTVESSYRFGLRRTFVGDLLKLLNLEYGEVALGCETTHLMIYNSFVLLMGFY</sequence>
<organism evidence="1 2">
    <name type="scientific">Pistacia integerrima</name>
    <dbReference type="NCBI Taxonomy" id="434235"/>
    <lineage>
        <taxon>Eukaryota</taxon>
        <taxon>Viridiplantae</taxon>
        <taxon>Streptophyta</taxon>
        <taxon>Embryophyta</taxon>
        <taxon>Tracheophyta</taxon>
        <taxon>Spermatophyta</taxon>
        <taxon>Magnoliopsida</taxon>
        <taxon>eudicotyledons</taxon>
        <taxon>Gunneridae</taxon>
        <taxon>Pentapetalae</taxon>
        <taxon>rosids</taxon>
        <taxon>malvids</taxon>
        <taxon>Sapindales</taxon>
        <taxon>Anacardiaceae</taxon>
        <taxon>Pistacia</taxon>
    </lineage>
</organism>
<comment type="caution">
    <text evidence="1">The sequence shown here is derived from an EMBL/GenBank/DDBJ whole genome shotgun (WGS) entry which is preliminary data.</text>
</comment>